<proteinExistence type="predicted"/>
<dbReference type="EMBL" id="JAKZEU010000002">
    <property type="protein sequence ID" value="MCQ0969654.1"/>
    <property type="molecule type" value="Genomic_DNA"/>
</dbReference>
<dbReference type="PANTHER" id="PTHR30432:SF1">
    <property type="entry name" value="DNA-BINDING TRANSCRIPTIONAL DUAL REGULATOR MODE"/>
    <property type="match status" value="1"/>
</dbReference>
<dbReference type="SUPFAM" id="SSF53850">
    <property type="entry name" value="Periplasmic binding protein-like II"/>
    <property type="match status" value="1"/>
</dbReference>
<evidence type="ECO:0000259" key="2">
    <source>
        <dbReference type="Pfam" id="PF12727"/>
    </source>
</evidence>
<evidence type="ECO:0000259" key="1">
    <source>
        <dbReference type="Pfam" id="PF00126"/>
    </source>
</evidence>
<sequence>MQIEIVPVWRFRKSDAAPPMTVMLDFLNEIRATGKITRAAEQAGISYRHAWNLIEKWSDFFEAPLVERQRGKGTSLTPFGERLVWAGQRLQARLMPQLANLIHELEAELVEFLPKATTEIRAHASHGFAVEELQRILDRQGDMVFDLRYVSNETSLAALKRGDCDLAGMHLPQGPLRKEAVDMTRALLGDENYSVINFVTREMGLMVQRGNPLRIKSVADLKSPGLRFVARDPASGTAQLLQQILAQSDMRAEDIGGGRQTTFEFTHAAVAAYVASGMADASFGVEAAARKFGLEFLPLLTEDYVFVCRDTLLKTDAMARVTEAMQSSEFKKAVDGLPGYHADSPGISQPASSVF</sequence>
<dbReference type="InterPro" id="IPR036390">
    <property type="entry name" value="WH_DNA-bd_sf"/>
</dbReference>
<dbReference type="Gene3D" id="3.40.190.10">
    <property type="entry name" value="Periplasmic binding protein-like II"/>
    <property type="match status" value="1"/>
</dbReference>
<evidence type="ECO:0000313" key="3">
    <source>
        <dbReference type="EMBL" id="MCQ0969654.1"/>
    </source>
</evidence>
<feature type="domain" description="HTH lysR-type" evidence="1">
    <location>
        <begin position="26"/>
        <end position="81"/>
    </location>
</feature>
<reference evidence="3 4" key="1">
    <citation type="submission" date="2022-03" db="EMBL/GenBank/DDBJ databases">
        <authorList>
            <person name="He Y."/>
        </authorList>
    </citation>
    <scope>NUCLEOTIDE SEQUENCE [LARGE SCALE GENOMIC DNA]</scope>
    <source>
        <strain evidence="3 4">TK19116</strain>
    </source>
</reference>
<organism evidence="3 4">
    <name type="scientific">Paracoccus albicereus</name>
    <dbReference type="NCBI Taxonomy" id="2922394"/>
    <lineage>
        <taxon>Bacteria</taxon>
        <taxon>Pseudomonadati</taxon>
        <taxon>Pseudomonadota</taxon>
        <taxon>Alphaproteobacteria</taxon>
        <taxon>Rhodobacterales</taxon>
        <taxon>Paracoccaceae</taxon>
        <taxon>Paracoccus</taxon>
    </lineage>
</organism>
<evidence type="ECO:0000313" key="4">
    <source>
        <dbReference type="Proteomes" id="UP001203945"/>
    </source>
</evidence>
<name>A0ABT1MNI6_9RHOB</name>
<dbReference type="SUPFAM" id="SSF46785">
    <property type="entry name" value="Winged helix' DNA-binding domain"/>
    <property type="match status" value="1"/>
</dbReference>
<dbReference type="InterPro" id="IPR024370">
    <property type="entry name" value="PBP_domain"/>
</dbReference>
<protein>
    <submittedName>
        <fullName evidence="3">Helix-turn-helix transcriptional regulator</fullName>
    </submittedName>
</protein>
<accession>A0ABT1MNI6</accession>
<dbReference type="Pfam" id="PF00126">
    <property type="entry name" value="HTH_1"/>
    <property type="match status" value="1"/>
</dbReference>
<feature type="domain" description="PBP" evidence="2">
    <location>
        <begin position="140"/>
        <end position="326"/>
    </location>
</feature>
<dbReference type="InterPro" id="IPR036388">
    <property type="entry name" value="WH-like_DNA-bd_sf"/>
</dbReference>
<gene>
    <name evidence="3" type="ORF">MLD63_04320</name>
</gene>
<comment type="caution">
    <text evidence="3">The sequence shown here is derived from an EMBL/GenBank/DDBJ whole genome shotgun (WGS) entry which is preliminary data.</text>
</comment>
<dbReference type="InterPro" id="IPR000847">
    <property type="entry name" value="LysR_HTH_N"/>
</dbReference>
<dbReference type="Proteomes" id="UP001203945">
    <property type="component" value="Unassembled WGS sequence"/>
</dbReference>
<keyword evidence="4" id="KW-1185">Reference proteome</keyword>
<dbReference type="InterPro" id="IPR051815">
    <property type="entry name" value="Molybdate_resp_trans_reg"/>
</dbReference>
<dbReference type="Gene3D" id="1.10.10.10">
    <property type="entry name" value="Winged helix-like DNA-binding domain superfamily/Winged helix DNA-binding domain"/>
    <property type="match status" value="1"/>
</dbReference>
<dbReference type="Pfam" id="PF12727">
    <property type="entry name" value="PBP_like"/>
    <property type="match status" value="1"/>
</dbReference>
<dbReference type="PANTHER" id="PTHR30432">
    <property type="entry name" value="TRANSCRIPTIONAL REGULATOR MODE"/>
    <property type="match status" value="1"/>
</dbReference>
<dbReference type="RefSeq" id="WP_255328662.1">
    <property type="nucleotide sequence ID" value="NZ_JAKZEU010000002.1"/>
</dbReference>